<keyword evidence="2" id="KW-1185">Reference proteome</keyword>
<name>A0A843V0A6_COLES</name>
<dbReference type="Proteomes" id="UP000652761">
    <property type="component" value="Unassembled WGS sequence"/>
</dbReference>
<accession>A0A843V0A6</accession>
<dbReference type="SUPFAM" id="SSF50249">
    <property type="entry name" value="Nucleic acid-binding proteins"/>
    <property type="match status" value="1"/>
</dbReference>
<reference evidence="1" key="1">
    <citation type="submission" date="2017-07" db="EMBL/GenBank/DDBJ databases">
        <title>Taro Niue Genome Assembly and Annotation.</title>
        <authorList>
            <person name="Atibalentja N."/>
            <person name="Keating K."/>
            <person name="Fields C.J."/>
        </authorList>
    </citation>
    <scope>NUCLEOTIDE SEQUENCE</scope>
    <source>
        <strain evidence="1">Niue_2</strain>
        <tissue evidence="1">Leaf</tissue>
    </source>
</reference>
<sequence>MLSKTGRSTRLLRCARSTAPVARWRAARRRHAGSRRGKRAGLRQGCVLGPRKSDSQHYLHGECRARYKVQLRVIDHTGSASFLLFDLEANQILNKTAINLRDKLMKESNENLELDESIKEGEQITDVDTDTFSITCSSSSITPLKRSISDNDRGEDLSVDNVPAQHSCSKMKKLKLKKKMFEVEMKSVYMTQGKLL</sequence>
<dbReference type="OrthoDB" id="787083at2759"/>
<protein>
    <recommendedName>
        <fullName evidence="3">Replication factor A C-terminal domain-containing protein</fullName>
    </recommendedName>
</protein>
<evidence type="ECO:0008006" key="3">
    <source>
        <dbReference type="Google" id="ProtNLM"/>
    </source>
</evidence>
<dbReference type="EMBL" id="NMUH01000815">
    <property type="protein sequence ID" value="MQL85219.1"/>
    <property type="molecule type" value="Genomic_DNA"/>
</dbReference>
<evidence type="ECO:0000313" key="2">
    <source>
        <dbReference type="Proteomes" id="UP000652761"/>
    </source>
</evidence>
<dbReference type="AlphaFoldDB" id="A0A843V0A6"/>
<evidence type="ECO:0000313" key="1">
    <source>
        <dbReference type="EMBL" id="MQL85219.1"/>
    </source>
</evidence>
<organism evidence="1 2">
    <name type="scientific">Colocasia esculenta</name>
    <name type="common">Wild taro</name>
    <name type="synonym">Arum esculentum</name>
    <dbReference type="NCBI Taxonomy" id="4460"/>
    <lineage>
        <taxon>Eukaryota</taxon>
        <taxon>Viridiplantae</taxon>
        <taxon>Streptophyta</taxon>
        <taxon>Embryophyta</taxon>
        <taxon>Tracheophyta</taxon>
        <taxon>Spermatophyta</taxon>
        <taxon>Magnoliopsida</taxon>
        <taxon>Liliopsida</taxon>
        <taxon>Araceae</taxon>
        <taxon>Aroideae</taxon>
        <taxon>Colocasieae</taxon>
        <taxon>Colocasia</taxon>
    </lineage>
</organism>
<dbReference type="Gene3D" id="2.40.50.140">
    <property type="entry name" value="Nucleic acid-binding proteins"/>
    <property type="match status" value="1"/>
</dbReference>
<comment type="caution">
    <text evidence="1">The sequence shown here is derived from an EMBL/GenBank/DDBJ whole genome shotgun (WGS) entry which is preliminary data.</text>
</comment>
<dbReference type="InterPro" id="IPR012340">
    <property type="entry name" value="NA-bd_OB-fold"/>
</dbReference>
<proteinExistence type="predicted"/>
<gene>
    <name evidence="1" type="ORF">Taro_017748</name>
</gene>